<keyword evidence="1" id="KW-0812">Transmembrane</keyword>
<dbReference type="Proteomes" id="UP001328107">
    <property type="component" value="Unassembled WGS sequence"/>
</dbReference>
<feature type="transmembrane region" description="Helical" evidence="1">
    <location>
        <begin position="212"/>
        <end position="238"/>
    </location>
</feature>
<feature type="transmembrane region" description="Helical" evidence="1">
    <location>
        <begin position="176"/>
        <end position="200"/>
    </location>
</feature>
<dbReference type="SUPFAM" id="SSF81321">
    <property type="entry name" value="Family A G protein-coupled receptor-like"/>
    <property type="match status" value="1"/>
</dbReference>
<evidence type="ECO:0000313" key="2">
    <source>
        <dbReference type="EMBL" id="GMR30820.1"/>
    </source>
</evidence>
<protein>
    <recommendedName>
        <fullName evidence="4">G protein-coupled receptor</fullName>
    </recommendedName>
</protein>
<dbReference type="AlphaFoldDB" id="A0AAN4Z3Y9"/>
<name>A0AAN4Z3Y9_9BILA</name>
<feature type="transmembrane region" description="Helical" evidence="1">
    <location>
        <begin position="244"/>
        <end position="267"/>
    </location>
</feature>
<feature type="transmembrane region" description="Helical" evidence="1">
    <location>
        <begin position="21"/>
        <end position="45"/>
    </location>
</feature>
<reference evidence="3" key="1">
    <citation type="submission" date="2022-10" db="EMBL/GenBank/DDBJ databases">
        <title>Genome assembly of Pristionchus species.</title>
        <authorList>
            <person name="Yoshida K."/>
            <person name="Sommer R.J."/>
        </authorList>
    </citation>
    <scope>NUCLEOTIDE SEQUENCE [LARGE SCALE GENOMIC DNA]</scope>
    <source>
        <strain evidence="3">RS5460</strain>
    </source>
</reference>
<sequence>MASPVDPFASWYLSSLDGDDLLAGVSLLVLLFVFIPIYATVIYVFVCAEREIIGFRYLLSAAIADILCMVEYAGLNGYAILAKSRLVSVEGRPWLQMYIDYVWSRLHSILFPYSFQHQSRRVSYGVSVVLGWIAPMIFECAIHWQPFMTVFYFEPAMYGMLSEDFVRYLTDGQSTLILSINAICGFLPFLFYGIAVILLVKHGITSTSKLQRVEVMLILPCVLASVVFVVGQLAITFGTGSGKWFTWSICALFFGNSALQPLLLIAFSPFVRRGVIRFLLHRPQEETTSKISTVSRTSMSDRRR</sequence>
<feature type="non-terminal residue" evidence="2">
    <location>
        <position position="304"/>
    </location>
</feature>
<feature type="transmembrane region" description="Helical" evidence="1">
    <location>
        <begin position="122"/>
        <end position="144"/>
    </location>
</feature>
<dbReference type="EMBL" id="BTRK01000001">
    <property type="protein sequence ID" value="GMR30820.1"/>
    <property type="molecule type" value="Genomic_DNA"/>
</dbReference>
<comment type="caution">
    <text evidence="2">The sequence shown here is derived from an EMBL/GenBank/DDBJ whole genome shotgun (WGS) entry which is preliminary data.</text>
</comment>
<evidence type="ECO:0000256" key="1">
    <source>
        <dbReference type="SAM" id="Phobius"/>
    </source>
</evidence>
<proteinExistence type="predicted"/>
<keyword evidence="1" id="KW-1133">Transmembrane helix</keyword>
<accession>A0AAN4Z3Y9</accession>
<keyword evidence="1" id="KW-0472">Membrane</keyword>
<gene>
    <name evidence="2" type="ORF">PMAYCL1PPCAC_01015</name>
</gene>
<evidence type="ECO:0008006" key="4">
    <source>
        <dbReference type="Google" id="ProtNLM"/>
    </source>
</evidence>
<evidence type="ECO:0000313" key="3">
    <source>
        <dbReference type="Proteomes" id="UP001328107"/>
    </source>
</evidence>
<organism evidence="2 3">
    <name type="scientific">Pristionchus mayeri</name>
    <dbReference type="NCBI Taxonomy" id="1317129"/>
    <lineage>
        <taxon>Eukaryota</taxon>
        <taxon>Metazoa</taxon>
        <taxon>Ecdysozoa</taxon>
        <taxon>Nematoda</taxon>
        <taxon>Chromadorea</taxon>
        <taxon>Rhabditida</taxon>
        <taxon>Rhabditina</taxon>
        <taxon>Diplogasteromorpha</taxon>
        <taxon>Diplogasteroidea</taxon>
        <taxon>Neodiplogasteridae</taxon>
        <taxon>Pristionchus</taxon>
    </lineage>
</organism>
<keyword evidence="3" id="KW-1185">Reference proteome</keyword>